<dbReference type="PANTHER" id="PTHR21180">
    <property type="entry name" value="ENDONUCLEASE/EXONUCLEASE/PHOSPHATASE FAMILY DOMAIN-CONTAINING PROTEIN 1"/>
    <property type="match status" value="1"/>
</dbReference>
<dbReference type="NCBIfam" id="TIGR00426">
    <property type="entry name" value="competence protein ComEA helix-hairpin-helix repeat region"/>
    <property type="match status" value="1"/>
</dbReference>
<dbReference type="InterPro" id="IPR010994">
    <property type="entry name" value="RuvA_2-like"/>
</dbReference>
<dbReference type="EMBL" id="CP113836">
    <property type="protein sequence ID" value="WAL64071.1"/>
    <property type="molecule type" value="Genomic_DNA"/>
</dbReference>
<gene>
    <name evidence="4" type="ORF">ORV05_24175</name>
</gene>
<keyword evidence="4" id="KW-0238">DNA-binding</keyword>
<dbReference type="GO" id="GO:0003677">
    <property type="term" value="F:DNA binding"/>
    <property type="evidence" value="ECO:0007669"/>
    <property type="project" value="UniProtKB-KW"/>
</dbReference>
<evidence type="ECO:0000313" key="4">
    <source>
        <dbReference type="EMBL" id="WAL64071.1"/>
    </source>
</evidence>
<proteinExistence type="predicted"/>
<keyword evidence="2" id="KW-0812">Transmembrane</keyword>
<feature type="region of interest" description="Disordered" evidence="1">
    <location>
        <begin position="90"/>
        <end position="112"/>
    </location>
</feature>
<dbReference type="Proteomes" id="UP001163203">
    <property type="component" value="Chromosome"/>
</dbReference>
<organism evidence="4 5">
    <name type="scientific">Amycolatopsis cynarae</name>
    <dbReference type="NCBI Taxonomy" id="2995223"/>
    <lineage>
        <taxon>Bacteria</taxon>
        <taxon>Bacillati</taxon>
        <taxon>Actinomycetota</taxon>
        <taxon>Actinomycetes</taxon>
        <taxon>Pseudonocardiales</taxon>
        <taxon>Pseudonocardiaceae</taxon>
        <taxon>Amycolatopsis</taxon>
    </lineage>
</organism>
<accession>A0ABY7AVU4</accession>
<feature type="domain" description="Helix-hairpin-helix DNA-binding motif class 1" evidence="3">
    <location>
        <begin position="200"/>
        <end position="219"/>
    </location>
</feature>
<dbReference type="InterPro" id="IPR051675">
    <property type="entry name" value="Endo/Exo/Phosphatase_dom_1"/>
</dbReference>
<name>A0ABY7AVU4_9PSEU</name>
<dbReference type="InterPro" id="IPR019554">
    <property type="entry name" value="Soluble_ligand-bd"/>
</dbReference>
<reference evidence="4" key="1">
    <citation type="submission" date="2022-11" db="EMBL/GenBank/DDBJ databases">
        <authorList>
            <person name="Mo P."/>
        </authorList>
    </citation>
    <scope>NUCLEOTIDE SEQUENCE</scope>
    <source>
        <strain evidence="4">HUAS 11-8</strain>
    </source>
</reference>
<dbReference type="Pfam" id="PF10531">
    <property type="entry name" value="SLBB"/>
    <property type="match status" value="1"/>
</dbReference>
<evidence type="ECO:0000256" key="2">
    <source>
        <dbReference type="SAM" id="Phobius"/>
    </source>
</evidence>
<keyword evidence="2" id="KW-1133">Transmembrane helix</keyword>
<dbReference type="Gene3D" id="3.10.560.10">
    <property type="entry name" value="Outer membrane lipoprotein wza domain like"/>
    <property type="match status" value="1"/>
</dbReference>
<dbReference type="InterPro" id="IPR004509">
    <property type="entry name" value="Competence_ComEA_HhH"/>
</dbReference>
<dbReference type="SUPFAM" id="SSF47781">
    <property type="entry name" value="RuvA domain 2-like"/>
    <property type="match status" value="1"/>
</dbReference>
<keyword evidence="5" id="KW-1185">Reference proteome</keyword>
<dbReference type="PANTHER" id="PTHR21180:SF32">
    <property type="entry name" value="ENDONUCLEASE_EXONUCLEASE_PHOSPHATASE FAMILY DOMAIN-CONTAINING PROTEIN 1"/>
    <property type="match status" value="1"/>
</dbReference>
<dbReference type="InterPro" id="IPR003583">
    <property type="entry name" value="Hlx-hairpin-Hlx_DNA-bd_motif"/>
</dbReference>
<evidence type="ECO:0000256" key="1">
    <source>
        <dbReference type="SAM" id="MobiDB-lite"/>
    </source>
</evidence>
<protein>
    <submittedName>
        <fullName evidence="4">ComEA family DNA-binding protein</fullName>
    </submittedName>
</protein>
<sequence length="253" mass="25875">MFEQSSPSPGPGPSASAAARHRLGRLAEQARLAEHEPVVAKLVERWVPHALTRSPRRRRLTAALAVLAVVVLLAGGSILLLGGDPPAERAPVLPTAADRPPPAQAGGSAPGARPGAMLVVSVVGKVRSPGLVTLPAGARVADALRAAGDVLDGADVTVLNLARKLSDGEQINVGLPPVAAPAAADAATGARLDLNTASAEQLDALPGVGEVTARRIVDWRSEHGPFGSVEQLQEVDGIGATRFARLRDQVTVS</sequence>
<dbReference type="Pfam" id="PF12836">
    <property type="entry name" value="HHH_3"/>
    <property type="match status" value="1"/>
</dbReference>
<dbReference type="Gene3D" id="1.10.150.280">
    <property type="entry name" value="AF1531-like domain"/>
    <property type="match status" value="1"/>
</dbReference>
<dbReference type="SMART" id="SM00278">
    <property type="entry name" value="HhH1"/>
    <property type="match status" value="2"/>
</dbReference>
<keyword evidence="2" id="KW-0472">Membrane</keyword>
<feature type="transmembrane region" description="Helical" evidence="2">
    <location>
        <begin position="60"/>
        <end position="81"/>
    </location>
</feature>
<evidence type="ECO:0000313" key="5">
    <source>
        <dbReference type="Proteomes" id="UP001163203"/>
    </source>
</evidence>
<feature type="domain" description="Helix-hairpin-helix DNA-binding motif class 1" evidence="3">
    <location>
        <begin position="230"/>
        <end position="249"/>
    </location>
</feature>
<evidence type="ECO:0000259" key="3">
    <source>
        <dbReference type="SMART" id="SM00278"/>
    </source>
</evidence>
<dbReference type="RefSeq" id="WP_268754311.1">
    <property type="nucleotide sequence ID" value="NZ_CP113836.1"/>
</dbReference>